<feature type="compositionally biased region" description="Basic and acidic residues" evidence="1">
    <location>
        <begin position="1"/>
        <end position="22"/>
    </location>
</feature>
<name>J3MPL1_ORYBR</name>
<dbReference type="STRING" id="4533.J3MPL1"/>
<feature type="region of interest" description="Disordered" evidence="1">
    <location>
        <begin position="1"/>
        <end position="105"/>
    </location>
</feature>
<dbReference type="PANTHER" id="PTHR37732:SF2">
    <property type="entry name" value="SEED MATURATION PROTEIN 1"/>
    <property type="match status" value="1"/>
</dbReference>
<dbReference type="HOGENOM" id="CLU_165774_1_0_1"/>
<organism evidence="2">
    <name type="scientific">Oryza brachyantha</name>
    <name type="common">malo sina</name>
    <dbReference type="NCBI Taxonomy" id="4533"/>
    <lineage>
        <taxon>Eukaryota</taxon>
        <taxon>Viridiplantae</taxon>
        <taxon>Streptophyta</taxon>
        <taxon>Embryophyta</taxon>
        <taxon>Tracheophyta</taxon>
        <taxon>Spermatophyta</taxon>
        <taxon>Magnoliopsida</taxon>
        <taxon>Liliopsida</taxon>
        <taxon>Poales</taxon>
        <taxon>Poaceae</taxon>
        <taxon>BOP clade</taxon>
        <taxon>Oryzoideae</taxon>
        <taxon>Oryzeae</taxon>
        <taxon>Oryzinae</taxon>
        <taxon>Oryza</taxon>
    </lineage>
</organism>
<sequence>MESQAARRIDQNMATRKKEAVRMKHGTAQTKVNGDDEMLRTGFVDGTPLEGGKIADSHPVHLFPHHPPPSQSQQHPDDQKIIADSELFSDAGRVAQANNSQHKQA</sequence>
<dbReference type="PANTHER" id="PTHR37732">
    <property type="entry name" value="OS08G0104400 PROTEIN"/>
    <property type="match status" value="1"/>
</dbReference>
<evidence type="ECO:0000256" key="1">
    <source>
        <dbReference type="SAM" id="MobiDB-lite"/>
    </source>
</evidence>
<dbReference type="EnsemblPlants" id="OB08G10400.1">
    <property type="protein sequence ID" value="OB08G10400.1"/>
    <property type="gene ID" value="OB08G10400"/>
</dbReference>
<dbReference type="AlphaFoldDB" id="J3MPL1"/>
<dbReference type="OMA" id="MFDSNKA"/>
<dbReference type="GO" id="GO:0010162">
    <property type="term" value="P:seed dormancy process"/>
    <property type="evidence" value="ECO:0007669"/>
    <property type="project" value="InterPro"/>
</dbReference>
<reference evidence="2" key="2">
    <citation type="submission" date="2013-04" db="UniProtKB">
        <authorList>
            <consortium name="EnsemblPlants"/>
        </authorList>
    </citation>
    <scope>IDENTIFICATION</scope>
</reference>
<evidence type="ECO:0000313" key="2">
    <source>
        <dbReference type="EnsemblPlants" id="OB08G10400.1"/>
    </source>
</evidence>
<evidence type="ECO:0000313" key="3">
    <source>
        <dbReference type="Proteomes" id="UP000006038"/>
    </source>
</evidence>
<accession>J3MPL1</accession>
<feature type="compositionally biased region" description="Polar residues" evidence="1">
    <location>
        <begin position="96"/>
        <end position="105"/>
    </location>
</feature>
<protein>
    <submittedName>
        <fullName evidence="2">Uncharacterized protein</fullName>
    </submittedName>
</protein>
<proteinExistence type="predicted"/>
<reference evidence="2" key="1">
    <citation type="journal article" date="2013" name="Nat. Commun.">
        <title>Whole-genome sequencing of Oryza brachyantha reveals mechanisms underlying Oryza genome evolution.</title>
        <authorList>
            <person name="Chen J."/>
            <person name="Huang Q."/>
            <person name="Gao D."/>
            <person name="Wang J."/>
            <person name="Lang Y."/>
            <person name="Liu T."/>
            <person name="Li B."/>
            <person name="Bai Z."/>
            <person name="Luis Goicoechea J."/>
            <person name="Liang C."/>
            <person name="Chen C."/>
            <person name="Zhang W."/>
            <person name="Sun S."/>
            <person name="Liao Y."/>
            <person name="Zhang X."/>
            <person name="Yang L."/>
            <person name="Song C."/>
            <person name="Wang M."/>
            <person name="Shi J."/>
            <person name="Liu G."/>
            <person name="Liu J."/>
            <person name="Zhou H."/>
            <person name="Zhou W."/>
            <person name="Yu Q."/>
            <person name="An N."/>
            <person name="Chen Y."/>
            <person name="Cai Q."/>
            <person name="Wang B."/>
            <person name="Liu B."/>
            <person name="Min J."/>
            <person name="Huang Y."/>
            <person name="Wu H."/>
            <person name="Li Z."/>
            <person name="Zhang Y."/>
            <person name="Yin Y."/>
            <person name="Song W."/>
            <person name="Jiang J."/>
            <person name="Jackson S.A."/>
            <person name="Wing R.A."/>
            <person name="Wang J."/>
            <person name="Chen M."/>
        </authorList>
    </citation>
    <scope>NUCLEOTIDE SEQUENCE [LARGE SCALE GENOMIC DNA]</scope>
    <source>
        <strain evidence="2">cv. IRGC 101232</strain>
    </source>
</reference>
<dbReference type="Gramene" id="OB08G10400.1">
    <property type="protein sequence ID" value="OB08G10400.1"/>
    <property type="gene ID" value="OB08G10400"/>
</dbReference>
<keyword evidence="3" id="KW-1185">Reference proteome</keyword>
<dbReference type="Proteomes" id="UP000006038">
    <property type="component" value="Chromosome 8"/>
</dbReference>
<dbReference type="InterPro" id="IPR044984">
    <property type="entry name" value="SMP1"/>
</dbReference>